<dbReference type="CDD" id="cd00187">
    <property type="entry name" value="TOP4c"/>
    <property type="match status" value="1"/>
</dbReference>
<evidence type="ECO:0000256" key="10">
    <source>
        <dbReference type="PROSITE-ProRule" id="PRU01384"/>
    </source>
</evidence>
<evidence type="ECO:0000256" key="3">
    <source>
        <dbReference type="ARBA" id="ARBA00022741"/>
    </source>
</evidence>
<accession>A0A4R1KBB2</accession>
<dbReference type="Pfam" id="PF00521">
    <property type="entry name" value="DNA_topoisoIV"/>
    <property type="match status" value="1"/>
</dbReference>
<dbReference type="Proteomes" id="UP000294614">
    <property type="component" value="Unassembled WGS sequence"/>
</dbReference>
<dbReference type="NCBIfam" id="TIGR01063">
    <property type="entry name" value="gyrA"/>
    <property type="match status" value="1"/>
</dbReference>
<dbReference type="Gene3D" id="2.120.10.90">
    <property type="entry name" value="DNA gyrase/topoisomerase IV, subunit A, C-terminal"/>
    <property type="match status" value="1"/>
</dbReference>
<comment type="subcellular location">
    <subcellularLocation>
        <location evidence="9">Cytoplasm</location>
    </subcellularLocation>
</comment>
<keyword evidence="6 9" id="KW-0238">DNA-binding</keyword>
<evidence type="ECO:0000256" key="6">
    <source>
        <dbReference type="ARBA" id="ARBA00023125"/>
    </source>
</evidence>
<dbReference type="GO" id="GO:0005694">
    <property type="term" value="C:chromosome"/>
    <property type="evidence" value="ECO:0007669"/>
    <property type="project" value="InterPro"/>
</dbReference>
<dbReference type="NCBIfam" id="NF004043">
    <property type="entry name" value="PRK05560.1"/>
    <property type="match status" value="1"/>
</dbReference>
<dbReference type="Gene3D" id="3.30.1360.40">
    <property type="match status" value="1"/>
</dbReference>
<comment type="similarity">
    <text evidence="2 9">Belongs to the type II topoisomerase GyrA/ParC subunit family.</text>
</comment>
<dbReference type="InterPro" id="IPR013758">
    <property type="entry name" value="Topo_IIA_A/C_ab"/>
</dbReference>
<dbReference type="FunFam" id="3.90.199.10:FF:000001">
    <property type="entry name" value="DNA gyrase subunit A"/>
    <property type="match status" value="1"/>
</dbReference>
<keyword evidence="14" id="KW-1185">Reference proteome</keyword>
<evidence type="ECO:0000256" key="11">
    <source>
        <dbReference type="SAM" id="MobiDB-lite"/>
    </source>
</evidence>
<dbReference type="AlphaFoldDB" id="A0A4R1KBB2"/>
<dbReference type="GO" id="GO:0005524">
    <property type="term" value="F:ATP binding"/>
    <property type="evidence" value="ECO:0007669"/>
    <property type="project" value="UniProtKB-UniRule"/>
</dbReference>
<feature type="domain" description="Topo IIA-type catalytic" evidence="12">
    <location>
        <begin position="33"/>
        <end position="497"/>
    </location>
</feature>
<keyword evidence="9" id="KW-0963">Cytoplasm</keyword>
<comment type="miscellaneous">
    <text evidence="9">Few gyrases are as efficient as E.coli at forming negative supercoils. Not all organisms have 2 type II topoisomerases; in organisms with a single type II topoisomerase this enzyme also has to decatenate newly replicated chromosomes.</text>
</comment>
<evidence type="ECO:0000256" key="8">
    <source>
        <dbReference type="ARBA" id="ARBA00063644"/>
    </source>
</evidence>
<dbReference type="HAMAP" id="MF_01897">
    <property type="entry name" value="GyrA"/>
    <property type="match status" value="1"/>
</dbReference>
<dbReference type="InterPro" id="IPR002205">
    <property type="entry name" value="Topo_IIA_dom_A"/>
</dbReference>
<dbReference type="FunFam" id="2.120.10.90:FF:000005">
    <property type="entry name" value="DNA topoisomerase 4 subunit A"/>
    <property type="match status" value="1"/>
</dbReference>
<evidence type="ECO:0000313" key="14">
    <source>
        <dbReference type="Proteomes" id="UP000294614"/>
    </source>
</evidence>
<dbReference type="InterPro" id="IPR013757">
    <property type="entry name" value="Topo_IIA_A_a_sf"/>
</dbReference>
<evidence type="ECO:0000256" key="9">
    <source>
        <dbReference type="HAMAP-Rule" id="MF_01897"/>
    </source>
</evidence>
<keyword evidence="5 9" id="KW-0799">Topoisomerase</keyword>
<evidence type="ECO:0000256" key="2">
    <source>
        <dbReference type="ARBA" id="ARBA00008263"/>
    </source>
</evidence>
<evidence type="ECO:0000313" key="13">
    <source>
        <dbReference type="EMBL" id="TCK61752.1"/>
    </source>
</evidence>
<keyword evidence="4 9" id="KW-0067">ATP-binding</keyword>
<dbReference type="FunFam" id="1.10.268.10:FF:000001">
    <property type="entry name" value="DNA gyrase subunit A"/>
    <property type="match status" value="1"/>
</dbReference>
<protein>
    <recommendedName>
        <fullName evidence="9">DNA gyrase subunit A</fullName>
        <ecNumber evidence="9">5.6.2.2</ecNumber>
    </recommendedName>
</protein>
<feature type="region of interest" description="Disordered" evidence="11">
    <location>
        <begin position="802"/>
        <end position="829"/>
    </location>
</feature>
<dbReference type="Gene3D" id="3.90.199.10">
    <property type="entry name" value="Topoisomerase II, domain 5"/>
    <property type="match status" value="1"/>
</dbReference>
<dbReference type="GO" id="GO:0005737">
    <property type="term" value="C:cytoplasm"/>
    <property type="evidence" value="ECO:0007669"/>
    <property type="project" value="UniProtKB-SubCell"/>
</dbReference>
<comment type="subunit">
    <text evidence="8">Heterotetramer composed of ParC and ParE.</text>
</comment>
<dbReference type="SMART" id="SM00434">
    <property type="entry name" value="TOP4c"/>
    <property type="match status" value="1"/>
</dbReference>
<dbReference type="GO" id="GO:0034335">
    <property type="term" value="F:DNA negative supercoiling activity"/>
    <property type="evidence" value="ECO:0007669"/>
    <property type="project" value="UniProtKB-ARBA"/>
</dbReference>
<reference evidence="13 14" key="1">
    <citation type="submission" date="2019-03" db="EMBL/GenBank/DDBJ databases">
        <title>Genomic Encyclopedia of Type Strains, Phase IV (KMG-IV): sequencing the most valuable type-strain genomes for metagenomic binning, comparative biology and taxonomic classification.</title>
        <authorList>
            <person name="Goeker M."/>
        </authorList>
    </citation>
    <scope>NUCLEOTIDE SEQUENCE [LARGE SCALE GENOMIC DNA]</scope>
    <source>
        <strain evidence="13 14">DSM 24984</strain>
    </source>
</reference>
<dbReference type="PANTHER" id="PTHR43493:SF5">
    <property type="entry name" value="DNA GYRASE SUBUNIT A, CHLOROPLASTIC_MITOCHONDRIAL"/>
    <property type="match status" value="1"/>
</dbReference>
<dbReference type="SUPFAM" id="SSF56719">
    <property type="entry name" value="Type II DNA topoisomerase"/>
    <property type="match status" value="1"/>
</dbReference>
<dbReference type="InterPro" id="IPR050220">
    <property type="entry name" value="Type_II_DNA_Topoisomerases"/>
</dbReference>
<dbReference type="PROSITE" id="PS52040">
    <property type="entry name" value="TOPO_IIA"/>
    <property type="match status" value="1"/>
</dbReference>
<dbReference type="EC" id="5.6.2.2" evidence="9"/>
<dbReference type="SUPFAM" id="SSF101904">
    <property type="entry name" value="GyrA/ParC C-terminal domain-like"/>
    <property type="match status" value="1"/>
</dbReference>
<gene>
    <name evidence="9" type="primary">gyrA</name>
    <name evidence="13" type="ORF">C8D98_0258</name>
</gene>
<feature type="short sequence motif" description="GyrA-box" evidence="9">
    <location>
        <begin position="524"/>
        <end position="530"/>
    </location>
</feature>
<dbReference type="Pfam" id="PF03989">
    <property type="entry name" value="DNA_gyraseA_C"/>
    <property type="match status" value="6"/>
</dbReference>
<comment type="subunit">
    <text evidence="9">Heterotetramer, composed of two GyrA and two GyrB chains. In the heterotetramer, GyrA contains the active site tyrosine that forms a transient covalent intermediate with DNA, while GyrB binds cofactors and catalyzes ATP hydrolysis.</text>
</comment>
<keyword evidence="3 9" id="KW-0547">Nucleotide-binding</keyword>
<dbReference type="Gene3D" id="1.10.268.10">
    <property type="entry name" value="Topoisomerase, domain 3"/>
    <property type="match status" value="1"/>
</dbReference>
<sequence>MEDKKRIVGISIEDSVKNSYLDYAMSVIVGRALPDVRDGLKPVHRRVLYSMSEMGVEYNKPYKKSARIVGDVIGKYHPHGDSAVYDTLVRMAQDFSLRYPLVDGQGNFGSVDGDSAAAMRYTEVRLSKIADELLSDLDKDTVDFSPNYDGSLDEPVVLPTRVPTLLINGTSGIAVGMATNIPPHNITEIITALDFMIDNENYTEEDILGIVKGPDFPTYGLIMGKKDIMNAYRTGRGSITIRSRIVIEETKSGKPVIIVREIPYQVNKASMIEKIAELVQEKKITGITDLRDESDKDGIRVVIELRKGENVDVVLNRLYKFTQMQTSFGFNMVALVDGKPHTLSLMRILQEFIKHRVTVVTRRTRFLLKKAEDRLHILEGLIKAVENIDEVIKTIKASKDTADAKRNLCEKFGFSDIQAQSILEMRLQKLTGLEIEKLQEEYQNTLKDIEYFRSILGNRHVMMSLIKEELDEVKAKYGDERRTEITADVQDFEDEDLIPNTEKVVTMSHQGYIKSTLLNSFTSQRRGGKGKTGAGSKEEDFIERIIVTTNHTRLMFFTNTGKVHYLKVYNLPEALKEAKGRHISNLLTLEPEEKIASVLPLPADIEGKYLFFATKDGVAKKTSLDEFSSGRSGIVAIKMRDGDEIIAADITTDEDHVIFTSRDGKTIQFSSQDVRSMGRSATGVRGMTLELRDYVVSMEVLTGDPYILSVTAGGYGKLTEREEYRVQTRGGKGVKLCRVSPKTGYVCGAKQVRPGDEVMLITKSGKTIRIDVAGISTMGRDTMGVKLMDIEEDNEIISFAVVKEGQDNGNSDGREDSGSEGESGAETEG</sequence>
<dbReference type="GO" id="GO:0006261">
    <property type="term" value="P:DNA-templated DNA replication"/>
    <property type="evidence" value="ECO:0007669"/>
    <property type="project" value="UniProtKB-UniRule"/>
</dbReference>
<evidence type="ECO:0000256" key="5">
    <source>
        <dbReference type="ARBA" id="ARBA00023029"/>
    </source>
</evidence>
<evidence type="ECO:0000256" key="1">
    <source>
        <dbReference type="ARBA" id="ARBA00000185"/>
    </source>
</evidence>
<dbReference type="InterPro" id="IPR013760">
    <property type="entry name" value="Topo_IIA-like_dom_sf"/>
</dbReference>
<dbReference type="OrthoDB" id="9806486at2"/>
<evidence type="ECO:0000256" key="7">
    <source>
        <dbReference type="ARBA" id="ARBA00023235"/>
    </source>
</evidence>
<comment type="catalytic activity">
    <reaction evidence="1 9 10">
        <text>ATP-dependent breakage, passage and rejoining of double-stranded DNA.</text>
        <dbReference type="EC" id="5.6.2.2"/>
    </reaction>
</comment>
<dbReference type="GO" id="GO:0003677">
    <property type="term" value="F:DNA binding"/>
    <property type="evidence" value="ECO:0007669"/>
    <property type="project" value="UniProtKB-UniRule"/>
</dbReference>
<dbReference type="InterPro" id="IPR006691">
    <property type="entry name" value="GyrA/parC_rep"/>
</dbReference>
<dbReference type="GO" id="GO:0009330">
    <property type="term" value="C:DNA topoisomerase type II (double strand cut, ATP-hydrolyzing) complex"/>
    <property type="evidence" value="ECO:0007669"/>
    <property type="project" value="TreeGrafter"/>
</dbReference>
<dbReference type="EMBL" id="SMGG01000003">
    <property type="protein sequence ID" value="TCK61752.1"/>
    <property type="molecule type" value="Genomic_DNA"/>
</dbReference>
<dbReference type="InterPro" id="IPR005743">
    <property type="entry name" value="GyrA"/>
</dbReference>
<dbReference type="RefSeq" id="WP_132871295.1">
    <property type="nucleotide sequence ID" value="NZ_JAJUHT010000003.1"/>
</dbReference>
<dbReference type="InterPro" id="IPR035516">
    <property type="entry name" value="Gyrase/topoIV_suA_C"/>
</dbReference>
<dbReference type="GO" id="GO:0006265">
    <property type="term" value="P:DNA topological change"/>
    <property type="evidence" value="ECO:0007669"/>
    <property type="project" value="UniProtKB-UniRule"/>
</dbReference>
<organism evidence="13 14">
    <name type="scientific">Seleniivibrio woodruffii</name>
    <dbReference type="NCBI Taxonomy" id="1078050"/>
    <lineage>
        <taxon>Bacteria</taxon>
        <taxon>Pseudomonadati</taxon>
        <taxon>Deferribacterota</taxon>
        <taxon>Deferribacteres</taxon>
        <taxon>Deferribacterales</taxon>
        <taxon>Geovibrionaceae</taxon>
        <taxon>Seleniivibrio</taxon>
    </lineage>
</organism>
<evidence type="ECO:0000259" key="12">
    <source>
        <dbReference type="PROSITE" id="PS52040"/>
    </source>
</evidence>
<keyword evidence="7 9" id="KW-0413">Isomerase</keyword>
<dbReference type="FunFam" id="3.30.1360.40:FF:000002">
    <property type="entry name" value="DNA gyrase subunit A"/>
    <property type="match status" value="1"/>
</dbReference>
<dbReference type="PANTHER" id="PTHR43493">
    <property type="entry name" value="DNA GYRASE/TOPOISOMERASE SUBUNIT A"/>
    <property type="match status" value="1"/>
</dbReference>
<dbReference type="NCBIfam" id="NF004044">
    <property type="entry name" value="PRK05561.1"/>
    <property type="match status" value="1"/>
</dbReference>
<comment type="caution">
    <text evidence="13">The sequence shown here is derived from an EMBL/GenBank/DDBJ whole genome shotgun (WGS) entry which is preliminary data.</text>
</comment>
<proteinExistence type="inferred from homology"/>
<feature type="active site" description="O-(5'-phospho-DNA)-tyrosine intermediate" evidence="9 10">
    <location>
        <position position="121"/>
    </location>
</feature>
<name>A0A4R1KBB2_9BACT</name>
<comment type="function">
    <text evidence="9">A type II topoisomerase that negatively supercoils closed circular double-stranded (ds) DNA in an ATP-dependent manner to modulate DNA topology and maintain chromosomes in an underwound state. Negative supercoiling favors strand separation, and DNA replication, transcription, recombination and repair, all of which involve strand separation. Also able to catalyze the interconversion of other topological isomers of dsDNA rings, including catenanes and knotted rings. Type II topoisomerases break and join 2 DNA strands simultaneously in an ATP-dependent manner.</text>
</comment>
<evidence type="ECO:0000256" key="4">
    <source>
        <dbReference type="ARBA" id="ARBA00022840"/>
    </source>
</evidence>